<feature type="active site" description="Proton donor" evidence="1">
    <location>
        <position position="115"/>
    </location>
</feature>
<dbReference type="EMBL" id="APPV01000009">
    <property type="protein sequence ID" value="ENV60578.1"/>
    <property type="molecule type" value="Genomic_DNA"/>
</dbReference>
<keyword evidence="4" id="KW-1185">Reference proteome</keyword>
<keyword evidence="1" id="KW-0808">Transferase</keyword>
<keyword evidence="1" id="KW-0012">Acyltransferase</keyword>
<dbReference type="EC" id="2.3.1.266" evidence="1"/>
<feature type="active site" description="Proton acceptor" evidence="1">
    <location>
        <position position="103"/>
    </location>
</feature>
<keyword evidence="1" id="KW-0963">Cytoplasm</keyword>
<feature type="domain" description="N-acetyltransferase" evidence="2">
    <location>
        <begin position="4"/>
        <end position="148"/>
    </location>
</feature>
<dbReference type="NCBIfam" id="TIGR01575">
    <property type="entry name" value="rimI"/>
    <property type="match status" value="1"/>
</dbReference>
<comment type="subcellular location">
    <subcellularLocation>
        <location evidence="1">Cytoplasm</location>
    </subcellularLocation>
</comment>
<dbReference type="PANTHER" id="PTHR43617:SF35">
    <property type="entry name" value="[RIBOSOMAL PROTEIN BS18]-ALANINE N-ACETYLTRANSFERASE"/>
    <property type="match status" value="1"/>
</dbReference>
<comment type="caution">
    <text evidence="3">The sequence shown here is derived from an EMBL/GenBank/DDBJ whole genome shotgun (WGS) entry which is preliminary data.</text>
</comment>
<dbReference type="Proteomes" id="UP000018433">
    <property type="component" value="Unassembled WGS sequence"/>
</dbReference>
<accession>A0ABN0JYL5</accession>
<gene>
    <name evidence="1" type="primary">rimI</name>
    <name evidence="3" type="ORF">F950_01660</name>
</gene>
<dbReference type="InterPro" id="IPR006464">
    <property type="entry name" value="AcTrfase_RimI/Ard1"/>
</dbReference>
<dbReference type="SUPFAM" id="SSF55729">
    <property type="entry name" value="Acyl-CoA N-acyltransferases (Nat)"/>
    <property type="match status" value="1"/>
</dbReference>
<evidence type="ECO:0000313" key="4">
    <source>
        <dbReference type="Proteomes" id="UP000018433"/>
    </source>
</evidence>
<evidence type="ECO:0000256" key="1">
    <source>
        <dbReference type="HAMAP-Rule" id="MF_02210"/>
    </source>
</evidence>
<evidence type="ECO:0000313" key="3">
    <source>
        <dbReference type="EMBL" id="ENV60578.1"/>
    </source>
</evidence>
<comment type="catalytic activity">
    <reaction evidence="1">
        <text>N-terminal L-alanyl-[ribosomal protein bS18] + acetyl-CoA = N-terminal N(alpha)-acetyl-L-alanyl-[ribosomal protein bS18] + CoA + H(+)</text>
        <dbReference type="Rhea" id="RHEA:43756"/>
        <dbReference type="Rhea" id="RHEA-COMP:10676"/>
        <dbReference type="Rhea" id="RHEA-COMP:10677"/>
        <dbReference type="ChEBI" id="CHEBI:15378"/>
        <dbReference type="ChEBI" id="CHEBI:57287"/>
        <dbReference type="ChEBI" id="CHEBI:57288"/>
        <dbReference type="ChEBI" id="CHEBI:64718"/>
        <dbReference type="ChEBI" id="CHEBI:83683"/>
        <dbReference type="EC" id="2.3.1.266"/>
    </reaction>
</comment>
<dbReference type="InterPro" id="IPR043690">
    <property type="entry name" value="RimI"/>
</dbReference>
<dbReference type="Pfam" id="PF00583">
    <property type="entry name" value="Acetyltransf_1"/>
    <property type="match status" value="1"/>
</dbReference>
<feature type="binding site" evidence="1">
    <location>
        <position position="108"/>
    </location>
    <ligand>
        <name>acetyl-CoA</name>
        <dbReference type="ChEBI" id="CHEBI:57288"/>
    </ligand>
</feature>
<proteinExistence type="inferred from homology"/>
<feature type="binding site" evidence="1">
    <location>
        <begin position="70"/>
        <end position="72"/>
    </location>
    <ligand>
        <name>acetyl-CoA</name>
        <dbReference type="ChEBI" id="CHEBI:57288"/>
    </ligand>
</feature>
<comment type="similarity">
    <text evidence="1">Belongs to the acetyltransferase family. RimI subfamily.</text>
</comment>
<reference evidence="3 4" key="1">
    <citation type="submission" date="2013-02" db="EMBL/GenBank/DDBJ databases">
        <title>The Genome Sequence of Acinetobacter soli NIPH 2899.</title>
        <authorList>
            <consortium name="The Broad Institute Genome Sequencing Platform"/>
            <consortium name="The Broad Institute Genome Sequencing Center for Infectious Disease"/>
            <person name="Cerqueira G."/>
            <person name="Feldgarden M."/>
            <person name="Courvalin P."/>
            <person name="Perichon B."/>
            <person name="Grillot-Courvalin C."/>
            <person name="Clermont D."/>
            <person name="Rocha E."/>
            <person name="Yoon E.-J."/>
            <person name="Nemec A."/>
            <person name="Walker B."/>
            <person name="Young S.K."/>
            <person name="Zeng Q."/>
            <person name="Gargeya S."/>
            <person name="Fitzgerald M."/>
            <person name="Haas B."/>
            <person name="Abouelleil A."/>
            <person name="Alvarado L."/>
            <person name="Arachchi H.M."/>
            <person name="Berlin A.M."/>
            <person name="Chapman S.B."/>
            <person name="Dewar J."/>
            <person name="Goldberg J."/>
            <person name="Griggs A."/>
            <person name="Gujja S."/>
            <person name="Hansen M."/>
            <person name="Howarth C."/>
            <person name="Imamovic A."/>
            <person name="Larimer J."/>
            <person name="McCowan C."/>
            <person name="Murphy C."/>
            <person name="Neiman D."/>
            <person name="Pearson M."/>
            <person name="Priest M."/>
            <person name="Roberts A."/>
            <person name="Saif S."/>
            <person name="Shea T."/>
            <person name="Sisk P."/>
            <person name="Sykes S."/>
            <person name="Wortman J."/>
            <person name="Nusbaum C."/>
            <person name="Birren B."/>
        </authorList>
    </citation>
    <scope>NUCLEOTIDE SEQUENCE [LARGE SCALE GENOMIC DNA]</scope>
    <source>
        <strain evidence="3 4">NIPH 2899</strain>
    </source>
</reference>
<comment type="function">
    <text evidence="1">Acetylates the N-terminal alanine of ribosomal protein bS18.</text>
</comment>
<dbReference type="Gene3D" id="3.40.630.30">
    <property type="match status" value="1"/>
</dbReference>
<name>A0ABN0JYL5_9GAMM</name>
<sequence length="156" mass="17756">MQTPVIRKMQHDDVEAIVAIERLVQTHPWSAQQFYEAVDSYQSTVIEIQNKLVGFCILQPVLDEANLLLMAIDPRQQGRGLGFDLLDASINLLSNQPVQIFLEVRESNAAAIRLYEKSGFHQIDLRRNYYPRPEGGREHAIIMVKACSDNFAGLFK</sequence>
<dbReference type="InterPro" id="IPR016181">
    <property type="entry name" value="Acyl_CoA_acyltransferase"/>
</dbReference>
<dbReference type="InterPro" id="IPR000182">
    <property type="entry name" value="GNAT_dom"/>
</dbReference>
<dbReference type="PANTHER" id="PTHR43617">
    <property type="entry name" value="L-AMINO ACID N-ACETYLTRANSFERASE"/>
    <property type="match status" value="1"/>
</dbReference>
<organism evidence="3 4">
    <name type="scientific">Acinetobacter soli NIPH 2899</name>
    <dbReference type="NCBI Taxonomy" id="1217677"/>
    <lineage>
        <taxon>Bacteria</taxon>
        <taxon>Pseudomonadati</taxon>
        <taxon>Pseudomonadota</taxon>
        <taxon>Gammaproteobacteria</taxon>
        <taxon>Moraxellales</taxon>
        <taxon>Moraxellaceae</taxon>
        <taxon>Acinetobacter</taxon>
    </lineage>
</organism>
<comment type="caution">
    <text evidence="1">Lacks conserved residue(s) required for the propagation of feature annotation.</text>
</comment>
<evidence type="ECO:0000259" key="2">
    <source>
        <dbReference type="PROSITE" id="PS51186"/>
    </source>
</evidence>
<dbReference type="CDD" id="cd04301">
    <property type="entry name" value="NAT_SF"/>
    <property type="match status" value="1"/>
</dbReference>
<dbReference type="PROSITE" id="PS51186">
    <property type="entry name" value="GNAT"/>
    <property type="match status" value="1"/>
</dbReference>
<dbReference type="HAMAP" id="MF_02210">
    <property type="entry name" value="RimI"/>
    <property type="match status" value="1"/>
</dbReference>
<dbReference type="InterPro" id="IPR050276">
    <property type="entry name" value="MshD_Acetyltransferase"/>
</dbReference>
<protein>
    <recommendedName>
        <fullName evidence="1">[Ribosomal protein bS18]-alanine N-acetyltransferase</fullName>
        <ecNumber evidence="1">2.3.1.266</ecNumber>
    </recommendedName>
</protein>